<evidence type="ECO:0000313" key="2">
    <source>
        <dbReference type="EMBL" id="RXK59347.1"/>
    </source>
</evidence>
<sequence length="216" mass="25040">MSGINSILKIFLPKDRVFYQLFEEVATTVVEMSHLLKKLVKEPSFEEREKLIAQIEDLEHKNDDLTHKIFTELSRNFITPFDREDIHYLANAMDDVADYIFASAKKINFYRVDPLHESFAKFADLIAQGSENIKTAIFELKDMKNMRQITDALVRVNSIENQADDVFDMSIERLFATESDAKEVIKKREIYQVMENATDKCEDAANVIESIIVKYA</sequence>
<dbReference type="Gene3D" id="1.20.58.220">
    <property type="entry name" value="Phosphate transport system protein phou homolog 2, domain 2"/>
    <property type="match status" value="1"/>
</dbReference>
<evidence type="ECO:0000256" key="1">
    <source>
        <dbReference type="ARBA" id="ARBA00008591"/>
    </source>
</evidence>
<comment type="similarity">
    <text evidence="1">Belongs to the UPF0111 family.</text>
</comment>
<gene>
    <name evidence="2" type="ORF">ESA94_14525</name>
</gene>
<dbReference type="Proteomes" id="UP000290204">
    <property type="component" value="Unassembled WGS sequence"/>
</dbReference>
<dbReference type="InterPro" id="IPR018445">
    <property type="entry name" value="Put_Phosphate_transp_reg"/>
</dbReference>
<comment type="caution">
    <text evidence="2">The sequence shown here is derived from an EMBL/GenBank/DDBJ whole genome shotgun (WGS) entry which is preliminary data.</text>
</comment>
<protein>
    <submittedName>
        <fullName evidence="2">DUF47 domain-containing protein</fullName>
    </submittedName>
</protein>
<evidence type="ECO:0000313" key="3">
    <source>
        <dbReference type="Proteomes" id="UP000290204"/>
    </source>
</evidence>
<dbReference type="PANTHER" id="PTHR37298">
    <property type="entry name" value="UPF0111 PROTEIN YKAA"/>
    <property type="match status" value="1"/>
</dbReference>
<dbReference type="EMBL" id="SDHW01000004">
    <property type="protein sequence ID" value="RXK59347.1"/>
    <property type="molecule type" value="Genomic_DNA"/>
</dbReference>
<dbReference type="Pfam" id="PF01865">
    <property type="entry name" value="PhoU_div"/>
    <property type="match status" value="1"/>
</dbReference>
<proteinExistence type="inferred from homology"/>
<dbReference type="PANTHER" id="PTHR37298:SF1">
    <property type="entry name" value="UPF0111 PROTEIN YKAA"/>
    <property type="match status" value="1"/>
</dbReference>
<dbReference type="AlphaFoldDB" id="A0A4Q1CH97"/>
<keyword evidence="3" id="KW-1185">Reference proteome</keyword>
<dbReference type="InterPro" id="IPR038078">
    <property type="entry name" value="PhoU-like_sf"/>
</dbReference>
<organism evidence="2 3">
    <name type="scientific">Lacibacter luteus</name>
    <dbReference type="NCBI Taxonomy" id="2508719"/>
    <lineage>
        <taxon>Bacteria</taxon>
        <taxon>Pseudomonadati</taxon>
        <taxon>Bacteroidota</taxon>
        <taxon>Chitinophagia</taxon>
        <taxon>Chitinophagales</taxon>
        <taxon>Chitinophagaceae</taxon>
        <taxon>Lacibacter</taxon>
    </lineage>
</organism>
<name>A0A4Q1CH97_9BACT</name>
<dbReference type="InterPro" id="IPR052912">
    <property type="entry name" value="UPF0111_domain"/>
</dbReference>
<accession>A0A4Q1CH97</accession>
<reference evidence="2 3" key="1">
    <citation type="submission" date="2019-01" db="EMBL/GenBank/DDBJ databases">
        <title>Lacibacter sp. strain TTM-7.</title>
        <authorList>
            <person name="Chen W.-M."/>
        </authorList>
    </citation>
    <scope>NUCLEOTIDE SEQUENCE [LARGE SCALE GENOMIC DNA]</scope>
    <source>
        <strain evidence="2 3">TTM-7</strain>
    </source>
</reference>
<dbReference type="RefSeq" id="WP_129131650.1">
    <property type="nucleotide sequence ID" value="NZ_SDHW01000004.1"/>
</dbReference>
<dbReference type="OrthoDB" id="9797568at2"/>